<reference evidence="2" key="1">
    <citation type="submission" date="2022-05" db="EMBL/GenBank/DDBJ databases">
        <title>Sphingomonas sp. strain MG17 Genome sequencing and assembly.</title>
        <authorList>
            <person name="Kim I."/>
        </authorList>
    </citation>
    <scope>NUCLEOTIDE SEQUENCE</scope>
    <source>
        <strain evidence="2">MG17</strain>
    </source>
</reference>
<dbReference type="Pfam" id="PF12802">
    <property type="entry name" value="MarR_2"/>
    <property type="match status" value="1"/>
</dbReference>
<gene>
    <name evidence="2" type="ORF">M9978_13010</name>
</gene>
<dbReference type="InterPro" id="IPR036388">
    <property type="entry name" value="WH-like_DNA-bd_sf"/>
</dbReference>
<evidence type="ECO:0000313" key="3">
    <source>
        <dbReference type="Proteomes" id="UP001139451"/>
    </source>
</evidence>
<dbReference type="Proteomes" id="UP001139451">
    <property type="component" value="Unassembled WGS sequence"/>
</dbReference>
<proteinExistence type="predicted"/>
<dbReference type="GO" id="GO:0003700">
    <property type="term" value="F:DNA-binding transcription factor activity"/>
    <property type="evidence" value="ECO:0007669"/>
    <property type="project" value="InterPro"/>
</dbReference>
<name>A0A9X2HMU6_9SPHN</name>
<dbReference type="SUPFAM" id="SSF46785">
    <property type="entry name" value="Winged helix' DNA-binding domain"/>
    <property type="match status" value="1"/>
</dbReference>
<keyword evidence="3" id="KW-1185">Reference proteome</keyword>
<feature type="domain" description="HTH marR-type" evidence="1">
    <location>
        <begin position="11"/>
        <end position="46"/>
    </location>
</feature>
<evidence type="ECO:0000313" key="2">
    <source>
        <dbReference type="EMBL" id="MCP3731346.1"/>
    </source>
</evidence>
<dbReference type="InterPro" id="IPR036390">
    <property type="entry name" value="WH_DNA-bd_sf"/>
</dbReference>
<organism evidence="2 3">
    <name type="scientific">Sphingomonas tagetis</name>
    <dbReference type="NCBI Taxonomy" id="2949092"/>
    <lineage>
        <taxon>Bacteria</taxon>
        <taxon>Pseudomonadati</taxon>
        <taxon>Pseudomonadota</taxon>
        <taxon>Alphaproteobacteria</taxon>
        <taxon>Sphingomonadales</taxon>
        <taxon>Sphingomonadaceae</taxon>
        <taxon>Sphingomonas</taxon>
    </lineage>
</organism>
<dbReference type="EMBL" id="JAMLDX010000009">
    <property type="protein sequence ID" value="MCP3731346.1"/>
    <property type="molecule type" value="Genomic_DNA"/>
</dbReference>
<protein>
    <submittedName>
        <fullName evidence="2">MarR family transcriptional regulator</fullName>
    </submittedName>
</protein>
<accession>A0A9X2HMU6</accession>
<evidence type="ECO:0000259" key="1">
    <source>
        <dbReference type="Pfam" id="PF12802"/>
    </source>
</evidence>
<comment type="caution">
    <text evidence="2">The sequence shown here is derived from an EMBL/GenBank/DDBJ whole genome shotgun (WGS) entry which is preliminary data.</text>
</comment>
<sequence length="116" mass="12523">MRAIAAGAGNASELGRRLSVTKQAAAKTIALLEQRGYIAREAQPGALRTRLRITAHGVELLRQGEAIFEDLRQRWEKRIGSADLEKLEALLTILVGPSPIQLDAPGRFATEPGEPG</sequence>
<dbReference type="Gene3D" id="1.10.10.10">
    <property type="entry name" value="Winged helix-like DNA-binding domain superfamily/Winged helix DNA-binding domain"/>
    <property type="match status" value="1"/>
</dbReference>
<dbReference type="RefSeq" id="WP_254293865.1">
    <property type="nucleotide sequence ID" value="NZ_JAMLDX010000009.1"/>
</dbReference>
<dbReference type="AlphaFoldDB" id="A0A9X2HMU6"/>
<dbReference type="InterPro" id="IPR000835">
    <property type="entry name" value="HTH_MarR-typ"/>
</dbReference>